<dbReference type="PANTHER" id="PTHR31707">
    <property type="entry name" value="PECTINESTERASE"/>
    <property type="match status" value="1"/>
</dbReference>
<dbReference type="GO" id="GO:0045490">
    <property type="term" value="P:pectin catabolic process"/>
    <property type="evidence" value="ECO:0007669"/>
    <property type="project" value="UniProtKB-UniPathway"/>
</dbReference>
<protein>
    <submittedName>
        <fullName evidence="7">Pectinesterase</fullName>
    </submittedName>
</protein>
<dbReference type="Proteomes" id="UP000501690">
    <property type="component" value="Linkage Group LG11"/>
</dbReference>
<comment type="subcellular location">
    <subcellularLocation>
        <location evidence="1">Secreted</location>
        <location evidence="1">Cell wall</location>
    </subcellularLocation>
</comment>
<dbReference type="EMBL" id="CP039355">
    <property type="protein sequence ID" value="QCE15176.1"/>
    <property type="molecule type" value="Genomic_DNA"/>
</dbReference>
<dbReference type="GO" id="GO:0042545">
    <property type="term" value="P:cell wall modification"/>
    <property type="evidence" value="ECO:0007669"/>
    <property type="project" value="InterPro"/>
</dbReference>
<name>A0A4D6NNH7_VIGUN</name>
<accession>A0A4D6NNH7</accession>
<evidence type="ECO:0000313" key="7">
    <source>
        <dbReference type="EMBL" id="QCE15176.1"/>
    </source>
</evidence>
<dbReference type="InterPro" id="IPR012334">
    <property type="entry name" value="Pectin_lyas_fold"/>
</dbReference>
<dbReference type="UniPathway" id="UPA00545">
    <property type="reaction ID" value="UER00823"/>
</dbReference>
<reference evidence="7 8" key="1">
    <citation type="submission" date="2019-04" db="EMBL/GenBank/DDBJ databases">
        <title>An improved genome assembly and genetic linkage map for asparagus bean, Vigna unguiculata ssp. sesquipedialis.</title>
        <authorList>
            <person name="Xia Q."/>
            <person name="Zhang R."/>
            <person name="Dong Y."/>
        </authorList>
    </citation>
    <scope>NUCLEOTIDE SEQUENCE [LARGE SCALE GENOMIC DNA]</scope>
    <source>
        <tissue evidence="7">Leaf</tissue>
    </source>
</reference>
<dbReference type="AlphaFoldDB" id="A0A4D6NNH7"/>
<keyword evidence="8" id="KW-1185">Reference proteome</keyword>
<evidence type="ECO:0000256" key="1">
    <source>
        <dbReference type="ARBA" id="ARBA00004191"/>
    </source>
</evidence>
<comment type="pathway">
    <text evidence="2">Glycan metabolism; pectin degradation; 2-dehydro-3-deoxy-D-gluconate from pectin: step 1/5.</text>
</comment>
<evidence type="ECO:0000256" key="5">
    <source>
        <dbReference type="ARBA" id="ARBA00023085"/>
    </source>
</evidence>
<gene>
    <name evidence="7" type="ORF">DEO72_LG11g2185</name>
</gene>
<dbReference type="Gene3D" id="2.160.20.10">
    <property type="entry name" value="Single-stranded right-handed beta-helix, Pectin lyase-like"/>
    <property type="match status" value="1"/>
</dbReference>
<sequence>MVPETSEMLKQLLTLFQRVIIKGNRSVGGGFQTHDTATFVATGNGFIAKGITFRNTAGAASKQAVALLSTSDSGLYD</sequence>
<evidence type="ECO:0000313" key="8">
    <source>
        <dbReference type="Proteomes" id="UP000501690"/>
    </source>
</evidence>
<keyword evidence="3" id="KW-0134">Cell wall</keyword>
<evidence type="ECO:0000259" key="6">
    <source>
        <dbReference type="Pfam" id="PF01095"/>
    </source>
</evidence>
<evidence type="ECO:0000256" key="4">
    <source>
        <dbReference type="ARBA" id="ARBA00022801"/>
    </source>
</evidence>
<dbReference type="Pfam" id="PF01095">
    <property type="entry name" value="Pectinesterase"/>
    <property type="match status" value="1"/>
</dbReference>
<keyword evidence="4" id="KW-0378">Hydrolase</keyword>
<keyword evidence="5" id="KW-0063">Aspartyl esterase</keyword>
<proteinExistence type="predicted"/>
<dbReference type="GO" id="GO:0030599">
    <property type="term" value="F:pectinesterase activity"/>
    <property type="evidence" value="ECO:0007669"/>
    <property type="project" value="InterPro"/>
</dbReference>
<evidence type="ECO:0000256" key="3">
    <source>
        <dbReference type="ARBA" id="ARBA00022512"/>
    </source>
</evidence>
<dbReference type="InterPro" id="IPR011050">
    <property type="entry name" value="Pectin_lyase_fold/virulence"/>
</dbReference>
<feature type="domain" description="Pectinesterase catalytic" evidence="6">
    <location>
        <begin position="18"/>
        <end position="74"/>
    </location>
</feature>
<evidence type="ECO:0000256" key="2">
    <source>
        <dbReference type="ARBA" id="ARBA00005184"/>
    </source>
</evidence>
<organism evidence="7 8">
    <name type="scientific">Vigna unguiculata</name>
    <name type="common">Cowpea</name>
    <dbReference type="NCBI Taxonomy" id="3917"/>
    <lineage>
        <taxon>Eukaryota</taxon>
        <taxon>Viridiplantae</taxon>
        <taxon>Streptophyta</taxon>
        <taxon>Embryophyta</taxon>
        <taxon>Tracheophyta</taxon>
        <taxon>Spermatophyta</taxon>
        <taxon>Magnoliopsida</taxon>
        <taxon>eudicotyledons</taxon>
        <taxon>Gunneridae</taxon>
        <taxon>Pentapetalae</taxon>
        <taxon>rosids</taxon>
        <taxon>fabids</taxon>
        <taxon>Fabales</taxon>
        <taxon>Fabaceae</taxon>
        <taxon>Papilionoideae</taxon>
        <taxon>50 kb inversion clade</taxon>
        <taxon>NPAAA clade</taxon>
        <taxon>indigoferoid/millettioid clade</taxon>
        <taxon>Phaseoleae</taxon>
        <taxon>Vigna</taxon>
    </lineage>
</organism>
<dbReference type="SUPFAM" id="SSF51126">
    <property type="entry name" value="Pectin lyase-like"/>
    <property type="match status" value="1"/>
</dbReference>
<keyword evidence="3" id="KW-0964">Secreted</keyword>
<dbReference type="InterPro" id="IPR000070">
    <property type="entry name" value="Pectinesterase_cat"/>
</dbReference>